<accession>A0A2N5Y428</accession>
<keyword evidence="1" id="KW-0472">Membrane</keyword>
<evidence type="ECO:0000313" key="2">
    <source>
        <dbReference type="EMBL" id="PLW83151.1"/>
    </source>
</evidence>
<gene>
    <name evidence="2" type="ORF">CWI75_06965</name>
</gene>
<proteinExistence type="predicted"/>
<sequence>MGLCALALWAPWQLVERGYGVLALVLLLPVAALLWHCRSRTRLQGLVWHRGQWRLWNPATDWLCRVQLLPGSVLLPWLVCVRVREESGGRRHTLWFWPGCSSPASLRALRRRLVLEG</sequence>
<protein>
    <recommendedName>
        <fullName evidence="4">Toxin CptA</fullName>
    </recommendedName>
</protein>
<organism evidence="2 3">
    <name type="scientific">Kineobactrum sediminis</name>
    <dbReference type="NCBI Taxonomy" id="1905677"/>
    <lineage>
        <taxon>Bacteria</taxon>
        <taxon>Pseudomonadati</taxon>
        <taxon>Pseudomonadota</taxon>
        <taxon>Gammaproteobacteria</taxon>
        <taxon>Cellvibrionales</taxon>
        <taxon>Halieaceae</taxon>
        <taxon>Kineobactrum</taxon>
    </lineage>
</organism>
<evidence type="ECO:0000256" key="1">
    <source>
        <dbReference type="SAM" id="Phobius"/>
    </source>
</evidence>
<keyword evidence="1" id="KW-0812">Transmembrane</keyword>
<feature type="transmembrane region" description="Helical" evidence="1">
    <location>
        <begin position="18"/>
        <end position="35"/>
    </location>
</feature>
<name>A0A2N5Y428_9GAMM</name>
<evidence type="ECO:0000313" key="3">
    <source>
        <dbReference type="Proteomes" id="UP000234845"/>
    </source>
</evidence>
<keyword evidence="1" id="KW-1133">Transmembrane helix</keyword>
<reference evidence="3" key="1">
    <citation type="submission" date="2017-11" db="EMBL/GenBank/DDBJ databases">
        <title>The draft genome sequence of Chromatocurvus sp. F02.</title>
        <authorList>
            <person name="Du Z.-J."/>
            <person name="Chang Y.-Q."/>
        </authorList>
    </citation>
    <scope>NUCLEOTIDE SEQUENCE [LARGE SCALE GENOMIC DNA]</scope>
    <source>
        <strain evidence="3">F02</strain>
    </source>
</reference>
<dbReference type="Proteomes" id="UP000234845">
    <property type="component" value="Unassembled WGS sequence"/>
</dbReference>
<dbReference type="EMBL" id="PKLZ01000003">
    <property type="protein sequence ID" value="PLW83151.1"/>
    <property type="molecule type" value="Genomic_DNA"/>
</dbReference>
<keyword evidence="3" id="KW-1185">Reference proteome</keyword>
<comment type="caution">
    <text evidence="2">The sequence shown here is derived from an EMBL/GenBank/DDBJ whole genome shotgun (WGS) entry which is preliminary data.</text>
</comment>
<dbReference type="AlphaFoldDB" id="A0A2N5Y428"/>
<evidence type="ECO:0008006" key="4">
    <source>
        <dbReference type="Google" id="ProtNLM"/>
    </source>
</evidence>